<dbReference type="EMBL" id="OU015584">
    <property type="protein sequence ID" value="CAG5082631.1"/>
    <property type="molecule type" value="Genomic_DNA"/>
</dbReference>
<keyword evidence="1" id="KW-0732">Signal</keyword>
<dbReference type="KEGG" id="ptan:CRYO30217_01969"/>
<proteinExistence type="predicted"/>
<dbReference type="RefSeq" id="WP_258542174.1">
    <property type="nucleotide sequence ID" value="NZ_OU015584.1"/>
</dbReference>
<dbReference type="AlphaFoldDB" id="A0A916JMS6"/>
<feature type="signal peptide" evidence="1">
    <location>
        <begin position="1"/>
        <end position="21"/>
    </location>
</feature>
<keyword evidence="3" id="KW-1185">Reference proteome</keyword>
<reference evidence="2" key="1">
    <citation type="submission" date="2021-04" db="EMBL/GenBank/DDBJ databases">
        <authorList>
            <person name="Rodrigo-Torres L."/>
            <person name="Arahal R. D."/>
            <person name="Lucena T."/>
        </authorList>
    </citation>
    <scope>NUCLEOTIDE SEQUENCE</scope>
    <source>
        <strain evidence="2">AS29M-1</strain>
    </source>
</reference>
<name>A0A916JMS6_9FLAO</name>
<gene>
    <name evidence="2" type="ORF">CRYO30217_01969</name>
</gene>
<feature type="chain" id="PRO_5036941636" evidence="1">
    <location>
        <begin position="22"/>
        <end position="206"/>
    </location>
</feature>
<evidence type="ECO:0000256" key="1">
    <source>
        <dbReference type="SAM" id="SignalP"/>
    </source>
</evidence>
<organism evidence="2 3">
    <name type="scientific">Parvicella tangerina</name>
    <dbReference type="NCBI Taxonomy" id="2829795"/>
    <lineage>
        <taxon>Bacteria</taxon>
        <taxon>Pseudomonadati</taxon>
        <taxon>Bacteroidota</taxon>
        <taxon>Flavobacteriia</taxon>
        <taxon>Flavobacteriales</taxon>
        <taxon>Parvicellaceae</taxon>
        <taxon>Parvicella</taxon>
    </lineage>
</organism>
<sequence>MKTLLFIIFVASSLSLSTSEASTKKVKGNVPAYYRCGNAHPIDRTLFTPERDKVQFIFDQDKYPDTTDIGFVNWFQKDDPDYFTAYLVNTTDTTFNAERQDGSLIMIQEAQNKEGDWQPIEYWIYSGCGNSYFNPLVLEPHEYAEVAIVKYHGKFETKMRLKFKYDKNIMYSQPFNGSINLSQFEKETDDVYGILYSGPANYLDAE</sequence>
<protein>
    <submittedName>
        <fullName evidence="2">Uncharacterized protein</fullName>
    </submittedName>
</protein>
<dbReference type="Proteomes" id="UP000683507">
    <property type="component" value="Chromosome"/>
</dbReference>
<accession>A0A916JMS6</accession>
<evidence type="ECO:0000313" key="2">
    <source>
        <dbReference type="EMBL" id="CAG5082631.1"/>
    </source>
</evidence>
<evidence type="ECO:0000313" key="3">
    <source>
        <dbReference type="Proteomes" id="UP000683507"/>
    </source>
</evidence>